<name>D5C4J8_NITHN</name>
<dbReference type="Proteomes" id="UP000001844">
    <property type="component" value="Chromosome"/>
</dbReference>
<evidence type="ECO:0000313" key="1">
    <source>
        <dbReference type="EMBL" id="ADE15182.1"/>
    </source>
</evidence>
<gene>
    <name evidence="1" type="ordered locus">Nhal_2079</name>
</gene>
<organism evidence="1 2">
    <name type="scientific">Nitrosococcus halophilus (strain Nc4)</name>
    <dbReference type="NCBI Taxonomy" id="472759"/>
    <lineage>
        <taxon>Bacteria</taxon>
        <taxon>Pseudomonadati</taxon>
        <taxon>Pseudomonadota</taxon>
        <taxon>Gammaproteobacteria</taxon>
        <taxon>Chromatiales</taxon>
        <taxon>Chromatiaceae</taxon>
        <taxon>Nitrosococcus</taxon>
    </lineage>
</organism>
<dbReference type="KEGG" id="nhl:Nhal_2079"/>
<sequence length="81" mass="9211">MTFLLTSSTYTGWKRTARLDSESVDLFRTRYAHTDTNPSVLALLQVRVCEPVQFEVFLPLALLKQTKFFKDPSSHKGCSIA</sequence>
<proteinExistence type="predicted"/>
<dbReference type="HOGENOM" id="CLU_2570324_0_0_6"/>
<dbReference type="AlphaFoldDB" id="D5C4J8"/>
<evidence type="ECO:0000313" key="2">
    <source>
        <dbReference type="Proteomes" id="UP000001844"/>
    </source>
</evidence>
<protein>
    <submittedName>
        <fullName evidence="1">Uncharacterized protein</fullName>
    </submittedName>
</protein>
<accession>D5C4J8</accession>
<dbReference type="EMBL" id="CP001798">
    <property type="protein sequence ID" value="ADE15182.1"/>
    <property type="molecule type" value="Genomic_DNA"/>
</dbReference>
<reference evidence="2" key="1">
    <citation type="submission" date="2010-04" db="EMBL/GenBank/DDBJ databases">
        <title>Complete genome sequence of Nitrosococcus halophilus Nc4, a salt-adapted, aerobic obligate ammonia-oxidizing sulfur purple bacterium.</title>
        <authorList>
            <consortium name="US DOE Joint Genome Institute"/>
            <person name="Campbell M.A."/>
            <person name="Malfatti S.A."/>
            <person name="Chain P.S.G."/>
            <person name="Heidelberg J.F."/>
            <person name="Ward B.B."/>
            <person name="Klotz M.G."/>
        </authorList>
    </citation>
    <scope>NUCLEOTIDE SEQUENCE [LARGE SCALE GENOMIC DNA]</scope>
    <source>
        <strain evidence="2">Nc4</strain>
    </source>
</reference>
<keyword evidence="2" id="KW-1185">Reference proteome</keyword>